<gene>
    <name evidence="2" type="ORF">CHS0354_030777</name>
</gene>
<dbReference type="Proteomes" id="UP001195483">
    <property type="component" value="Unassembled WGS sequence"/>
</dbReference>
<name>A0AAE0WBB4_9BIVA</name>
<feature type="region of interest" description="Disordered" evidence="1">
    <location>
        <begin position="83"/>
        <end position="121"/>
    </location>
</feature>
<evidence type="ECO:0000313" key="3">
    <source>
        <dbReference type="Proteomes" id="UP001195483"/>
    </source>
</evidence>
<feature type="compositionally biased region" description="Polar residues" evidence="1">
    <location>
        <begin position="112"/>
        <end position="121"/>
    </location>
</feature>
<reference evidence="2" key="2">
    <citation type="journal article" date="2021" name="Genome Biol. Evol.">
        <title>Developing a high-quality reference genome for a parasitic bivalve with doubly uniparental inheritance (Bivalvia: Unionida).</title>
        <authorList>
            <person name="Smith C.H."/>
        </authorList>
    </citation>
    <scope>NUCLEOTIDE SEQUENCE</scope>
    <source>
        <strain evidence="2">CHS0354</strain>
        <tissue evidence="2">Mantle</tissue>
    </source>
</reference>
<feature type="compositionally biased region" description="Basic residues" evidence="1">
    <location>
        <begin position="97"/>
        <end position="107"/>
    </location>
</feature>
<accession>A0AAE0WBB4</accession>
<organism evidence="2 3">
    <name type="scientific">Potamilus streckersoni</name>
    <dbReference type="NCBI Taxonomy" id="2493646"/>
    <lineage>
        <taxon>Eukaryota</taxon>
        <taxon>Metazoa</taxon>
        <taxon>Spiralia</taxon>
        <taxon>Lophotrochozoa</taxon>
        <taxon>Mollusca</taxon>
        <taxon>Bivalvia</taxon>
        <taxon>Autobranchia</taxon>
        <taxon>Heteroconchia</taxon>
        <taxon>Palaeoheterodonta</taxon>
        <taxon>Unionida</taxon>
        <taxon>Unionoidea</taxon>
        <taxon>Unionidae</taxon>
        <taxon>Ambleminae</taxon>
        <taxon>Lampsilini</taxon>
        <taxon>Potamilus</taxon>
    </lineage>
</organism>
<protein>
    <submittedName>
        <fullName evidence="2">Uncharacterized protein</fullName>
    </submittedName>
</protein>
<reference evidence="2" key="1">
    <citation type="journal article" date="2021" name="Genome Biol. Evol.">
        <title>A High-Quality Reference Genome for a Parasitic Bivalve with Doubly Uniparental Inheritance (Bivalvia: Unionida).</title>
        <authorList>
            <person name="Smith C.H."/>
        </authorList>
    </citation>
    <scope>NUCLEOTIDE SEQUENCE</scope>
    <source>
        <strain evidence="2">CHS0354</strain>
    </source>
</reference>
<reference evidence="2" key="3">
    <citation type="submission" date="2023-05" db="EMBL/GenBank/DDBJ databases">
        <authorList>
            <person name="Smith C.H."/>
        </authorList>
    </citation>
    <scope>NUCLEOTIDE SEQUENCE</scope>
    <source>
        <strain evidence="2">CHS0354</strain>
        <tissue evidence="2">Mantle</tissue>
    </source>
</reference>
<evidence type="ECO:0000256" key="1">
    <source>
        <dbReference type="SAM" id="MobiDB-lite"/>
    </source>
</evidence>
<sequence>MVRTKNPTGFEWFLSDSNWEYNTCLKRRHASKACPNFIPGATYAGATYASKVSQGTENVNLNEEELEEIHKAVNLFVEKVREEGETNIQNKPETRPKTKRTQKHKGMMGKFQLQTWTETKS</sequence>
<comment type="caution">
    <text evidence="2">The sequence shown here is derived from an EMBL/GenBank/DDBJ whole genome shotgun (WGS) entry which is preliminary data.</text>
</comment>
<dbReference type="EMBL" id="JAEAOA010001832">
    <property type="protein sequence ID" value="KAK3608326.1"/>
    <property type="molecule type" value="Genomic_DNA"/>
</dbReference>
<dbReference type="AlphaFoldDB" id="A0AAE0WBB4"/>
<evidence type="ECO:0000313" key="2">
    <source>
        <dbReference type="EMBL" id="KAK3608326.1"/>
    </source>
</evidence>
<keyword evidence="3" id="KW-1185">Reference proteome</keyword>
<proteinExistence type="predicted"/>